<evidence type="ECO:0000313" key="3">
    <source>
        <dbReference type="Proteomes" id="UP001149140"/>
    </source>
</evidence>
<feature type="region of interest" description="Disordered" evidence="1">
    <location>
        <begin position="220"/>
        <end position="259"/>
    </location>
</feature>
<sequence>MTRMRVSVKSVGVEFVPEPLARRVGPEQAEMLEQAVGVVCRELAAAYERNAREFDPSVGDNAYTFATNVLHHSRYGVAQQLGDRVEIEVLESGLAWRLQVGETTLRVYKMGRVAPSDIRRHRLDPCSTVKRQMGEDNSADMQQVLDLAAALPPQTAAQLEAGFAPNELAIVHFGTDKGLAALFWGAPLEVERDGSFWAWVQEVELPVIAATANFGVVRSDTDPVAAEDDERDLSFDEREEPELDLDVRDEPDVDQREEE</sequence>
<reference evidence="2" key="1">
    <citation type="submission" date="2022-10" db="EMBL/GenBank/DDBJ databases">
        <title>The WGS of Solirubrobacter ginsenosidimutans DSM 21036.</title>
        <authorList>
            <person name="Jiang Z."/>
        </authorList>
    </citation>
    <scope>NUCLEOTIDE SEQUENCE</scope>
    <source>
        <strain evidence="2">DSM 21036</strain>
    </source>
</reference>
<name>A0A9X3MXV6_9ACTN</name>
<feature type="compositionally biased region" description="Basic and acidic residues" evidence="1">
    <location>
        <begin position="245"/>
        <end position="259"/>
    </location>
</feature>
<dbReference type="RefSeq" id="WP_270042390.1">
    <property type="nucleotide sequence ID" value="NZ_JAPDOD010000023.1"/>
</dbReference>
<dbReference type="EMBL" id="JAPDOD010000023">
    <property type="protein sequence ID" value="MDA0163147.1"/>
    <property type="molecule type" value="Genomic_DNA"/>
</dbReference>
<protein>
    <submittedName>
        <fullName evidence="2">Uncharacterized protein</fullName>
    </submittedName>
</protein>
<dbReference type="AlphaFoldDB" id="A0A9X3MXV6"/>
<accession>A0A9X3MXV6</accession>
<feature type="compositionally biased region" description="Acidic residues" evidence="1">
    <location>
        <begin position="225"/>
        <end position="244"/>
    </location>
</feature>
<evidence type="ECO:0000256" key="1">
    <source>
        <dbReference type="SAM" id="MobiDB-lite"/>
    </source>
</evidence>
<gene>
    <name evidence="2" type="ORF">OM076_22930</name>
</gene>
<evidence type="ECO:0000313" key="2">
    <source>
        <dbReference type="EMBL" id="MDA0163147.1"/>
    </source>
</evidence>
<comment type="caution">
    <text evidence="2">The sequence shown here is derived from an EMBL/GenBank/DDBJ whole genome shotgun (WGS) entry which is preliminary data.</text>
</comment>
<proteinExistence type="predicted"/>
<organism evidence="2 3">
    <name type="scientific">Solirubrobacter ginsenosidimutans</name>
    <dbReference type="NCBI Taxonomy" id="490573"/>
    <lineage>
        <taxon>Bacteria</taxon>
        <taxon>Bacillati</taxon>
        <taxon>Actinomycetota</taxon>
        <taxon>Thermoleophilia</taxon>
        <taxon>Solirubrobacterales</taxon>
        <taxon>Solirubrobacteraceae</taxon>
        <taxon>Solirubrobacter</taxon>
    </lineage>
</organism>
<dbReference type="Proteomes" id="UP001149140">
    <property type="component" value="Unassembled WGS sequence"/>
</dbReference>
<keyword evidence="3" id="KW-1185">Reference proteome</keyword>